<dbReference type="InterPro" id="IPR050196">
    <property type="entry name" value="Cytochrome_P450_Monoox"/>
</dbReference>
<organism evidence="7 8">
    <name type="scientific">Hypocrea virens (strain Gv29-8 / FGSC 10586)</name>
    <name type="common">Gliocladium virens</name>
    <name type="synonym">Trichoderma virens</name>
    <dbReference type="NCBI Taxonomy" id="413071"/>
    <lineage>
        <taxon>Eukaryota</taxon>
        <taxon>Fungi</taxon>
        <taxon>Dikarya</taxon>
        <taxon>Ascomycota</taxon>
        <taxon>Pezizomycotina</taxon>
        <taxon>Sordariomycetes</taxon>
        <taxon>Hypocreomycetidae</taxon>
        <taxon>Hypocreales</taxon>
        <taxon>Hypocreaceae</taxon>
        <taxon>Trichoderma</taxon>
    </lineage>
</organism>
<dbReference type="InterPro" id="IPR001128">
    <property type="entry name" value="Cyt_P450"/>
</dbReference>
<sequence length="511" mass="58504">MERDGSNVMVLLLLLLPSALVFYVVCVDNASGSLLSRFGNFILQRSARPCTFQKGGRPVPVLNFEWPNGQGTQKFFEGRASSIRWRKEKGYIYQIWAGFKPEIVLTSPDNLRDFFHDSDKHRKAPNNNSGWLIGEVLGSCLGLVSGSRWVNMRIPWEHPFSLPQAKSYVGLMRASAREFVQNLENQAGGSSATFEIQATQALKMFPFFLVASILFGKLSAAQKETLTKLAPLREELWREGIHGGQNRTLLAKYFRTRGARLLEEFKTRWRDFIENAYEESIAKGKNGHIEQLLKEAREGKNLTVEECMQTVDESLYANLDVTTSAVTWSHVLLAQHPAIQDEVRAEVREHMQLPTEEWEKYINRSDTLLAYSVLEASRLRPILAFSNPESAPTDKVVGDVVIPRNTDVIVDTHAINVAHPFWVNGTEYNPHRFEGMQPRQQYRYHFFRFGFGPRKCLGQHIADRMVRALLAEMLSRYRLSIKESVDKDKDFQLQDQSWVLLPEVMMTCDRV</sequence>
<dbReference type="Pfam" id="PF00067">
    <property type="entry name" value="p450"/>
    <property type="match status" value="1"/>
</dbReference>
<evidence type="ECO:0000313" key="8">
    <source>
        <dbReference type="Proteomes" id="UP000007115"/>
    </source>
</evidence>
<reference evidence="7 8" key="1">
    <citation type="journal article" date="2011" name="Genome Biol.">
        <title>Comparative genome sequence analysis underscores mycoparasitism as the ancestral life style of Trichoderma.</title>
        <authorList>
            <person name="Kubicek C.P."/>
            <person name="Herrera-Estrella A."/>
            <person name="Seidl-Seiboth V."/>
            <person name="Martinez D.A."/>
            <person name="Druzhinina I.S."/>
            <person name="Thon M."/>
            <person name="Zeilinger S."/>
            <person name="Casas-Flores S."/>
            <person name="Horwitz B.A."/>
            <person name="Mukherjee P.K."/>
            <person name="Mukherjee M."/>
            <person name="Kredics L."/>
            <person name="Alcaraz L.D."/>
            <person name="Aerts A."/>
            <person name="Antal Z."/>
            <person name="Atanasova L."/>
            <person name="Cervantes-Badillo M.G."/>
            <person name="Challacombe J."/>
            <person name="Chertkov O."/>
            <person name="McCluskey K."/>
            <person name="Coulpier F."/>
            <person name="Deshpande N."/>
            <person name="von Doehren H."/>
            <person name="Ebbole D.J."/>
            <person name="Esquivel-Naranjo E.U."/>
            <person name="Fekete E."/>
            <person name="Flipphi M."/>
            <person name="Glaser F."/>
            <person name="Gomez-Rodriguez E.Y."/>
            <person name="Gruber S."/>
            <person name="Han C."/>
            <person name="Henrissat B."/>
            <person name="Hermosa R."/>
            <person name="Hernandez-Onate M."/>
            <person name="Karaffa L."/>
            <person name="Kosti I."/>
            <person name="Le Crom S."/>
            <person name="Lindquist E."/>
            <person name="Lucas S."/>
            <person name="Luebeck M."/>
            <person name="Luebeck P.S."/>
            <person name="Margeot A."/>
            <person name="Metz B."/>
            <person name="Misra M."/>
            <person name="Nevalainen H."/>
            <person name="Omann M."/>
            <person name="Packer N."/>
            <person name="Perrone G."/>
            <person name="Uresti-Rivera E.E."/>
            <person name="Salamov A."/>
            <person name="Schmoll M."/>
            <person name="Seiboth B."/>
            <person name="Shapiro H."/>
            <person name="Sukno S."/>
            <person name="Tamayo-Ramos J.A."/>
            <person name="Tisch D."/>
            <person name="Wiest A."/>
            <person name="Wilkinson H.H."/>
            <person name="Zhang M."/>
            <person name="Coutinho P.M."/>
            <person name="Kenerley C.M."/>
            <person name="Monte E."/>
            <person name="Baker S.E."/>
            <person name="Grigoriev I.V."/>
        </authorList>
    </citation>
    <scope>NUCLEOTIDE SEQUENCE [LARGE SCALE GENOMIC DNA]</scope>
    <source>
        <strain evidence="8">Gv29-8 / FGSC 10586</strain>
    </source>
</reference>
<name>G9MU81_HYPVG</name>
<evidence type="ECO:0000256" key="2">
    <source>
        <dbReference type="ARBA" id="ARBA00022723"/>
    </source>
</evidence>
<evidence type="ECO:0000256" key="4">
    <source>
        <dbReference type="PIRSR" id="PIRSR602401-1"/>
    </source>
</evidence>
<dbReference type="PANTHER" id="PTHR24291">
    <property type="entry name" value="CYTOCHROME P450 FAMILY 4"/>
    <property type="match status" value="1"/>
</dbReference>
<dbReference type="SUPFAM" id="SSF48264">
    <property type="entry name" value="Cytochrome P450"/>
    <property type="match status" value="1"/>
</dbReference>
<keyword evidence="2 4" id="KW-0479">Metal-binding</keyword>
<keyword evidence="5" id="KW-0560">Oxidoreductase</keyword>
<evidence type="ECO:0000256" key="1">
    <source>
        <dbReference type="ARBA" id="ARBA00010617"/>
    </source>
</evidence>
<dbReference type="InterPro" id="IPR002401">
    <property type="entry name" value="Cyt_P450_E_grp-I"/>
</dbReference>
<dbReference type="AlphaFoldDB" id="G9MU81"/>
<protein>
    <recommendedName>
        <fullName evidence="9">Cytochrome P450 monooxygenase</fullName>
    </recommendedName>
</protein>
<dbReference type="Proteomes" id="UP000007115">
    <property type="component" value="Unassembled WGS sequence"/>
</dbReference>
<dbReference type="RefSeq" id="XP_013956197.1">
    <property type="nucleotide sequence ID" value="XM_014100722.1"/>
</dbReference>
<dbReference type="VEuPathDB" id="FungiDB:TRIVIDRAFT_216161"/>
<evidence type="ECO:0008006" key="9">
    <source>
        <dbReference type="Google" id="ProtNLM"/>
    </source>
</evidence>
<dbReference type="STRING" id="413071.G9MU81"/>
<keyword evidence="5" id="KW-0503">Monooxygenase</keyword>
<dbReference type="PRINTS" id="PR00463">
    <property type="entry name" value="EP450I"/>
</dbReference>
<proteinExistence type="inferred from homology"/>
<dbReference type="GO" id="GO:0004497">
    <property type="term" value="F:monooxygenase activity"/>
    <property type="evidence" value="ECO:0007669"/>
    <property type="project" value="UniProtKB-KW"/>
</dbReference>
<dbReference type="HOGENOM" id="CLU_042557_2_0_1"/>
<dbReference type="eggNOG" id="KOG0157">
    <property type="taxonomic scope" value="Eukaryota"/>
</dbReference>
<gene>
    <name evidence="7" type="ORF">TRIVIDRAFT_216161</name>
</gene>
<dbReference type="OMA" id="WPNGQGT"/>
<evidence type="ECO:0000256" key="5">
    <source>
        <dbReference type="RuleBase" id="RU000461"/>
    </source>
</evidence>
<comment type="cofactor">
    <cofactor evidence="4">
        <name>heme</name>
        <dbReference type="ChEBI" id="CHEBI:30413"/>
    </cofactor>
</comment>
<feature type="binding site" description="axial binding residue" evidence="4">
    <location>
        <position position="456"/>
    </location>
    <ligand>
        <name>heme</name>
        <dbReference type="ChEBI" id="CHEBI:30413"/>
    </ligand>
    <ligandPart>
        <name>Fe</name>
        <dbReference type="ChEBI" id="CHEBI:18248"/>
    </ligandPart>
</feature>
<accession>G9MU81</accession>
<dbReference type="GeneID" id="25791068"/>
<dbReference type="PROSITE" id="PS00086">
    <property type="entry name" value="CYTOCHROME_P450"/>
    <property type="match status" value="1"/>
</dbReference>
<keyword evidence="8" id="KW-1185">Reference proteome</keyword>
<dbReference type="GO" id="GO:0020037">
    <property type="term" value="F:heme binding"/>
    <property type="evidence" value="ECO:0007669"/>
    <property type="project" value="InterPro"/>
</dbReference>
<dbReference type="CDD" id="cd20615">
    <property type="entry name" value="CYP_GliC-like"/>
    <property type="match status" value="1"/>
</dbReference>
<comment type="similarity">
    <text evidence="1 5">Belongs to the cytochrome P450 family.</text>
</comment>
<keyword evidence="4 5" id="KW-0349">Heme</keyword>
<dbReference type="SMR" id="G9MU81"/>
<feature type="signal peptide" evidence="6">
    <location>
        <begin position="1"/>
        <end position="26"/>
    </location>
</feature>
<evidence type="ECO:0000313" key="7">
    <source>
        <dbReference type="EMBL" id="EHK22004.1"/>
    </source>
</evidence>
<dbReference type="OrthoDB" id="2789670at2759"/>
<dbReference type="GO" id="GO:0005506">
    <property type="term" value="F:iron ion binding"/>
    <property type="evidence" value="ECO:0007669"/>
    <property type="project" value="InterPro"/>
</dbReference>
<dbReference type="GO" id="GO:0016705">
    <property type="term" value="F:oxidoreductase activity, acting on paired donors, with incorporation or reduction of molecular oxygen"/>
    <property type="evidence" value="ECO:0007669"/>
    <property type="project" value="InterPro"/>
</dbReference>
<comment type="caution">
    <text evidence="7">The sequence shown here is derived from an EMBL/GenBank/DDBJ whole genome shotgun (WGS) entry which is preliminary data.</text>
</comment>
<keyword evidence="3 4" id="KW-0408">Iron</keyword>
<evidence type="ECO:0000256" key="6">
    <source>
        <dbReference type="SAM" id="SignalP"/>
    </source>
</evidence>
<dbReference type="InterPro" id="IPR017972">
    <property type="entry name" value="Cyt_P450_CS"/>
</dbReference>
<feature type="chain" id="PRO_5003523640" description="Cytochrome P450 monooxygenase" evidence="6">
    <location>
        <begin position="27"/>
        <end position="511"/>
    </location>
</feature>
<dbReference type="InParanoid" id="G9MU81"/>
<dbReference type="Gene3D" id="1.10.630.10">
    <property type="entry name" value="Cytochrome P450"/>
    <property type="match status" value="1"/>
</dbReference>
<dbReference type="EMBL" id="ABDF02000047">
    <property type="protein sequence ID" value="EHK22004.1"/>
    <property type="molecule type" value="Genomic_DNA"/>
</dbReference>
<dbReference type="PANTHER" id="PTHR24291:SF167">
    <property type="entry name" value="CYTOCHROME P450 MONOOXYGENASE GLIC"/>
    <property type="match status" value="1"/>
</dbReference>
<evidence type="ECO:0000256" key="3">
    <source>
        <dbReference type="ARBA" id="ARBA00023004"/>
    </source>
</evidence>
<dbReference type="InterPro" id="IPR036396">
    <property type="entry name" value="Cyt_P450_sf"/>
</dbReference>
<keyword evidence="6" id="KW-0732">Signal</keyword>